<evidence type="ECO:0000256" key="9">
    <source>
        <dbReference type="SAM" id="Phobius"/>
    </source>
</evidence>
<dbReference type="PROSITE" id="PS50929">
    <property type="entry name" value="ABC_TM1F"/>
    <property type="match status" value="1"/>
</dbReference>
<dbReference type="Pfam" id="PF00664">
    <property type="entry name" value="ABC_membrane"/>
    <property type="match status" value="1"/>
</dbReference>
<evidence type="ECO:0000256" key="6">
    <source>
        <dbReference type="ARBA" id="ARBA00022840"/>
    </source>
</evidence>
<accession>A0A4P6JKB3</accession>
<dbReference type="SUPFAM" id="SSF90123">
    <property type="entry name" value="ABC transporter transmembrane region"/>
    <property type="match status" value="1"/>
</dbReference>
<comment type="subcellular location">
    <subcellularLocation>
        <location evidence="1">Cell membrane</location>
        <topology evidence="1">Multi-pass membrane protein</topology>
    </subcellularLocation>
</comment>
<feature type="domain" description="ABC transmembrane type-1" evidence="11">
    <location>
        <begin position="35"/>
        <end position="327"/>
    </location>
</feature>
<sequence>MLKNLHNQWKRLIHGFALLWEMLKLAWRAQPLCLLILLLLQVFEGLIPVASGYISKGLFDELSQVFRGIPFTQLLQGLIFLLLAQAAISVVGQLTSPLQDYLQAELNRQLTLSIRQALYKKMNSLSGLAHFEDPHFHNTLQVVASHVQFAPAQTLQTFARLLQGLITLISFFAVLFLLSPLLALGLGLAVIPHLIVQLKLNRQQFSLYMENSPQERRAAYYSQVLSWIPFAKEVRLFLLGDHFLQRFTQTTEHIYEAQRKFQLRELRWQGLLSMLTSCVSTGAFIIVVLQAFSGRISLGDMALYIQAVDNTQKTLMSMAFALSRLGENLLFFKQYQEVQALPDRISHTAHPRPVPQLTQGITFRNVSFRYSENHPWIVRHLNLSLPAGRCLALVGLNGAGKTTLVKLLTRLYDPSEGEILWDGIDIREFEPTEYRRHLGTIFQDFVRYELSAQENIGLGATELLEDLPSIEDAARKAGVHERLSALPHGYQSMLSRWMAEETDGEEDEGTDLSGGEWQKLALARMFLRNAEAIILDEPTASLDAQTEYELFQQFRKLMQNHTCLLITHRFSTVRMADFIAVLEQGSVSEYGSHEELVEHAGTYARLYNMQVESYIGKVPVQEQIG</sequence>
<keyword evidence="7 9" id="KW-1133">Transmembrane helix</keyword>
<dbReference type="InterPro" id="IPR003439">
    <property type="entry name" value="ABC_transporter-like_ATP-bd"/>
</dbReference>
<dbReference type="PROSITE" id="PS50893">
    <property type="entry name" value="ABC_TRANSPORTER_2"/>
    <property type="match status" value="1"/>
</dbReference>
<evidence type="ECO:0000313" key="13">
    <source>
        <dbReference type="Proteomes" id="UP000290365"/>
    </source>
</evidence>
<evidence type="ECO:0000313" key="12">
    <source>
        <dbReference type="EMBL" id="QBD75493.1"/>
    </source>
</evidence>
<dbReference type="EMBL" id="CP035758">
    <property type="protein sequence ID" value="QBD75493.1"/>
    <property type="molecule type" value="Genomic_DNA"/>
</dbReference>
<dbReference type="PROSITE" id="PS00211">
    <property type="entry name" value="ABC_TRANSPORTER_1"/>
    <property type="match status" value="1"/>
</dbReference>
<keyword evidence="8 9" id="KW-0472">Membrane</keyword>
<evidence type="ECO:0000259" key="10">
    <source>
        <dbReference type="PROSITE" id="PS50893"/>
    </source>
</evidence>
<dbReference type="Gene3D" id="3.40.50.300">
    <property type="entry name" value="P-loop containing nucleotide triphosphate hydrolases"/>
    <property type="match status" value="1"/>
</dbReference>
<dbReference type="KEGG" id="kbs:EPA93_05535"/>
<dbReference type="AlphaFoldDB" id="A0A4P6JKB3"/>
<dbReference type="OrthoDB" id="9806127at2"/>
<evidence type="ECO:0000259" key="11">
    <source>
        <dbReference type="PROSITE" id="PS50929"/>
    </source>
</evidence>
<dbReference type="SUPFAM" id="SSF52540">
    <property type="entry name" value="P-loop containing nucleoside triphosphate hydrolases"/>
    <property type="match status" value="1"/>
</dbReference>
<proteinExistence type="predicted"/>
<dbReference type="InterPro" id="IPR039421">
    <property type="entry name" value="Type_1_exporter"/>
</dbReference>
<dbReference type="GO" id="GO:0005524">
    <property type="term" value="F:ATP binding"/>
    <property type="evidence" value="ECO:0007669"/>
    <property type="project" value="UniProtKB-KW"/>
</dbReference>
<dbReference type="Proteomes" id="UP000290365">
    <property type="component" value="Chromosome"/>
</dbReference>
<dbReference type="FunFam" id="3.40.50.300:FF:000221">
    <property type="entry name" value="Multidrug ABC transporter ATP-binding protein"/>
    <property type="match status" value="1"/>
</dbReference>
<dbReference type="InterPro" id="IPR036640">
    <property type="entry name" value="ABC1_TM_sf"/>
</dbReference>
<evidence type="ECO:0000256" key="8">
    <source>
        <dbReference type="ARBA" id="ARBA00023136"/>
    </source>
</evidence>
<dbReference type="InterPro" id="IPR011527">
    <property type="entry name" value="ABC1_TM_dom"/>
</dbReference>
<dbReference type="GO" id="GO:0016887">
    <property type="term" value="F:ATP hydrolysis activity"/>
    <property type="evidence" value="ECO:0007669"/>
    <property type="project" value="InterPro"/>
</dbReference>
<keyword evidence="5" id="KW-0547">Nucleotide-binding</keyword>
<dbReference type="SMART" id="SM00382">
    <property type="entry name" value="AAA"/>
    <property type="match status" value="1"/>
</dbReference>
<organism evidence="12 13">
    <name type="scientific">Ktedonosporobacter rubrisoli</name>
    <dbReference type="NCBI Taxonomy" id="2509675"/>
    <lineage>
        <taxon>Bacteria</taxon>
        <taxon>Bacillati</taxon>
        <taxon>Chloroflexota</taxon>
        <taxon>Ktedonobacteria</taxon>
        <taxon>Ktedonobacterales</taxon>
        <taxon>Ktedonosporobacteraceae</taxon>
        <taxon>Ktedonosporobacter</taxon>
    </lineage>
</organism>
<dbReference type="GO" id="GO:0015421">
    <property type="term" value="F:ABC-type oligopeptide transporter activity"/>
    <property type="evidence" value="ECO:0007669"/>
    <property type="project" value="TreeGrafter"/>
</dbReference>
<dbReference type="Gene3D" id="1.20.1560.10">
    <property type="entry name" value="ABC transporter type 1, transmembrane domain"/>
    <property type="match status" value="1"/>
</dbReference>
<feature type="transmembrane region" description="Helical" evidence="9">
    <location>
        <begin position="32"/>
        <end position="54"/>
    </location>
</feature>
<evidence type="ECO:0000256" key="7">
    <source>
        <dbReference type="ARBA" id="ARBA00022989"/>
    </source>
</evidence>
<evidence type="ECO:0000256" key="3">
    <source>
        <dbReference type="ARBA" id="ARBA00022475"/>
    </source>
</evidence>
<dbReference type="PANTHER" id="PTHR43394:SF1">
    <property type="entry name" value="ATP-BINDING CASSETTE SUB-FAMILY B MEMBER 10, MITOCHONDRIAL"/>
    <property type="match status" value="1"/>
</dbReference>
<dbReference type="RefSeq" id="WP_129886091.1">
    <property type="nucleotide sequence ID" value="NZ_CP035758.1"/>
</dbReference>
<keyword evidence="3" id="KW-1003">Cell membrane</keyword>
<dbReference type="Pfam" id="PF00005">
    <property type="entry name" value="ABC_tran"/>
    <property type="match status" value="1"/>
</dbReference>
<evidence type="ECO:0000256" key="1">
    <source>
        <dbReference type="ARBA" id="ARBA00004651"/>
    </source>
</evidence>
<reference evidence="12 13" key="1">
    <citation type="submission" date="2019-01" db="EMBL/GenBank/DDBJ databases">
        <title>Ktedonosporobacter rubrisoli SCAWS-G2.</title>
        <authorList>
            <person name="Huang Y."/>
            <person name="Yan B."/>
        </authorList>
    </citation>
    <scope>NUCLEOTIDE SEQUENCE [LARGE SCALE GENOMIC DNA]</scope>
    <source>
        <strain evidence="12 13">SCAWS-G2</strain>
    </source>
</reference>
<keyword evidence="4 9" id="KW-0812">Transmembrane</keyword>
<evidence type="ECO:0000256" key="4">
    <source>
        <dbReference type="ARBA" id="ARBA00022692"/>
    </source>
</evidence>
<dbReference type="InterPro" id="IPR027417">
    <property type="entry name" value="P-loop_NTPase"/>
</dbReference>
<keyword evidence="13" id="KW-1185">Reference proteome</keyword>
<feature type="domain" description="ABC transporter" evidence="10">
    <location>
        <begin position="361"/>
        <end position="609"/>
    </location>
</feature>
<feature type="transmembrane region" description="Helical" evidence="9">
    <location>
        <begin position="165"/>
        <end position="191"/>
    </location>
</feature>
<dbReference type="PANTHER" id="PTHR43394">
    <property type="entry name" value="ATP-DEPENDENT PERMEASE MDL1, MITOCHONDRIAL"/>
    <property type="match status" value="1"/>
</dbReference>
<dbReference type="GO" id="GO:0005886">
    <property type="term" value="C:plasma membrane"/>
    <property type="evidence" value="ECO:0007669"/>
    <property type="project" value="UniProtKB-SubCell"/>
</dbReference>
<evidence type="ECO:0000256" key="2">
    <source>
        <dbReference type="ARBA" id="ARBA00022448"/>
    </source>
</evidence>
<gene>
    <name evidence="12" type="ORF">EPA93_05535</name>
</gene>
<feature type="transmembrane region" description="Helical" evidence="9">
    <location>
        <begin position="74"/>
        <end position="94"/>
    </location>
</feature>
<dbReference type="InterPro" id="IPR017871">
    <property type="entry name" value="ABC_transporter-like_CS"/>
</dbReference>
<keyword evidence="2" id="KW-0813">Transport</keyword>
<evidence type="ECO:0000256" key="5">
    <source>
        <dbReference type="ARBA" id="ARBA00022741"/>
    </source>
</evidence>
<keyword evidence="6 12" id="KW-0067">ATP-binding</keyword>
<protein>
    <submittedName>
        <fullName evidence="12">ABC transporter ATP-binding protein</fullName>
    </submittedName>
</protein>
<dbReference type="InterPro" id="IPR003593">
    <property type="entry name" value="AAA+_ATPase"/>
</dbReference>
<name>A0A4P6JKB3_KTERU</name>